<evidence type="ECO:0000313" key="1">
    <source>
        <dbReference type="EMBL" id="QDT19748.1"/>
    </source>
</evidence>
<reference evidence="1 2" key="1">
    <citation type="submission" date="2019-02" db="EMBL/GenBank/DDBJ databases">
        <title>Deep-cultivation of Planctomycetes and their phenomic and genomic characterization uncovers novel biology.</title>
        <authorList>
            <person name="Wiegand S."/>
            <person name="Jogler M."/>
            <person name="Boedeker C."/>
            <person name="Pinto D."/>
            <person name="Vollmers J."/>
            <person name="Rivas-Marin E."/>
            <person name="Kohn T."/>
            <person name="Peeters S.H."/>
            <person name="Heuer A."/>
            <person name="Rast P."/>
            <person name="Oberbeckmann S."/>
            <person name="Bunk B."/>
            <person name="Jeske O."/>
            <person name="Meyerdierks A."/>
            <person name="Storesund J.E."/>
            <person name="Kallscheuer N."/>
            <person name="Luecker S."/>
            <person name="Lage O.M."/>
            <person name="Pohl T."/>
            <person name="Merkel B.J."/>
            <person name="Hornburger P."/>
            <person name="Mueller R.-W."/>
            <person name="Bruemmer F."/>
            <person name="Labrenz M."/>
            <person name="Spormann A.M."/>
            <person name="Op den Camp H."/>
            <person name="Overmann J."/>
            <person name="Amann R."/>
            <person name="Jetten M.S.M."/>
            <person name="Mascher T."/>
            <person name="Medema M.H."/>
            <person name="Devos D.P."/>
            <person name="Kaster A.-K."/>
            <person name="Ovreas L."/>
            <person name="Rohde M."/>
            <person name="Galperin M.Y."/>
            <person name="Jogler C."/>
        </authorList>
    </citation>
    <scope>NUCLEOTIDE SEQUENCE [LARGE SCALE GENOMIC DNA]</scope>
    <source>
        <strain evidence="1 2">HG66A1</strain>
    </source>
</reference>
<keyword evidence="2" id="KW-1185">Reference proteome</keyword>
<sequence length="100" mass="11547">MIEDPDADEFKEYKQMKENGADAKTAYLKSVENGLPNLVPIRMLRKVYGLSLYEAKEIIMCHETGAKSLSEYQEKFILPALEQMVEIMEEEDRNQELGDD</sequence>
<proteinExistence type="predicted"/>
<name>A0A517PK47_9PLAN</name>
<evidence type="ECO:0000313" key="2">
    <source>
        <dbReference type="Proteomes" id="UP000320421"/>
    </source>
</evidence>
<dbReference type="OrthoDB" id="287023at2"/>
<dbReference type="EMBL" id="CP036266">
    <property type="protein sequence ID" value="QDT19748.1"/>
    <property type="molecule type" value="Genomic_DNA"/>
</dbReference>
<protein>
    <submittedName>
        <fullName evidence="1">Uncharacterized protein</fullName>
    </submittedName>
</protein>
<accession>A0A517PK47</accession>
<gene>
    <name evidence="1" type="ORF">HG66A1_15160</name>
</gene>
<dbReference type="AlphaFoldDB" id="A0A517PK47"/>
<dbReference type="RefSeq" id="WP_145181576.1">
    <property type="nucleotide sequence ID" value="NZ_CP036266.1"/>
</dbReference>
<dbReference type="Proteomes" id="UP000320421">
    <property type="component" value="Chromosome"/>
</dbReference>
<organism evidence="1 2">
    <name type="scientific">Gimesia chilikensis</name>
    <dbReference type="NCBI Taxonomy" id="2605989"/>
    <lineage>
        <taxon>Bacteria</taxon>
        <taxon>Pseudomonadati</taxon>
        <taxon>Planctomycetota</taxon>
        <taxon>Planctomycetia</taxon>
        <taxon>Planctomycetales</taxon>
        <taxon>Planctomycetaceae</taxon>
        <taxon>Gimesia</taxon>
    </lineage>
</organism>